<evidence type="ECO:0000313" key="2">
    <source>
        <dbReference type="Proteomes" id="UP000280008"/>
    </source>
</evidence>
<dbReference type="EMBL" id="RBKS01000001">
    <property type="protein sequence ID" value="RKR74191.1"/>
    <property type="molecule type" value="Genomic_DNA"/>
</dbReference>
<protein>
    <submittedName>
        <fullName evidence="1">Uncharacterized protein</fullName>
    </submittedName>
</protein>
<dbReference type="Proteomes" id="UP000280008">
    <property type="component" value="Unassembled WGS sequence"/>
</dbReference>
<keyword evidence="2" id="KW-1185">Reference proteome</keyword>
<name>A0A495IFS2_9MICO</name>
<dbReference type="OrthoDB" id="7210783at2"/>
<proteinExistence type="predicted"/>
<organism evidence="1 2">
    <name type="scientific">Frondihabitans australicus</name>
    <dbReference type="NCBI Taxonomy" id="386892"/>
    <lineage>
        <taxon>Bacteria</taxon>
        <taxon>Bacillati</taxon>
        <taxon>Actinomycetota</taxon>
        <taxon>Actinomycetes</taxon>
        <taxon>Micrococcales</taxon>
        <taxon>Microbacteriaceae</taxon>
        <taxon>Frondihabitans</taxon>
    </lineage>
</organism>
<evidence type="ECO:0000313" key="1">
    <source>
        <dbReference type="EMBL" id="RKR74191.1"/>
    </source>
</evidence>
<dbReference type="RefSeq" id="WP_121368966.1">
    <property type="nucleotide sequence ID" value="NZ_RBKS01000001.1"/>
</dbReference>
<dbReference type="InterPro" id="IPR056510">
    <property type="entry name" value="WapI"/>
</dbReference>
<dbReference type="Pfam" id="PF24716">
    <property type="entry name" value="WapI"/>
    <property type="match status" value="1"/>
</dbReference>
<gene>
    <name evidence="1" type="ORF">C8E83_1299</name>
</gene>
<comment type="caution">
    <text evidence="1">The sequence shown here is derived from an EMBL/GenBank/DDBJ whole genome shotgun (WGS) entry which is preliminary data.</text>
</comment>
<reference evidence="1 2" key="1">
    <citation type="submission" date="2018-10" db="EMBL/GenBank/DDBJ databases">
        <title>Sequencing the genomes of 1000 actinobacteria strains.</title>
        <authorList>
            <person name="Klenk H.-P."/>
        </authorList>
    </citation>
    <scope>NUCLEOTIDE SEQUENCE [LARGE SCALE GENOMIC DNA]</scope>
    <source>
        <strain evidence="1 2">DSM 17894</strain>
    </source>
</reference>
<accession>A0A495IFS2</accession>
<sequence>MRLQDPRSGYWVELSPTRYEFPDGDDSWLVIEGRVGGTAEEWTFRDPALTAVELAELVTWLRECATTEGTRVAGDELWFLEPSLGFELIAVNDDIVSIAVALEHDAAPPSTFEAAVDDKKRPFVMKRATGYRLDFALTRRELASAVEHLAAEAARFPRRATEY</sequence>
<dbReference type="AlphaFoldDB" id="A0A495IFS2"/>